<dbReference type="Gene3D" id="3.30.230.10">
    <property type="match status" value="1"/>
</dbReference>
<dbReference type="SUPFAM" id="SSF54211">
    <property type="entry name" value="Ribosomal protein S5 domain 2-like"/>
    <property type="match status" value="1"/>
</dbReference>
<dbReference type="InterPro" id="IPR014721">
    <property type="entry name" value="Ribsml_uS5_D2-typ_fold_subgr"/>
</dbReference>
<reference evidence="13 14" key="1">
    <citation type="submission" date="2019-06" db="EMBL/GenBank/DDBJ databases">
        <title>The draft genome of Rhizobium smilacinae PTYR-5.</title>
        <authorList>
            <person name="Liu L."/>
            <person name="Li L."/>
            <person name="Zhang X."/>
        </authorList>
    </citation>
    <scope>NUCLEOTIDE SEQUENCE [LARGE SCALE GENOMIC DNA]</scope>
    <source>
        <strain evidence="13 14">PTYR-5</strain>
    </source>
</reference>
<dbReference type="RefSeq" id="WP_139674724.1">
    <property type="nucleotide sequence ID" value="NZ_VDMN01000001.1"/>
</dbReference>
<comment type="catalytic activity">
    <reaction evidence="10">
        <text>4-CDP-2-C-methyl-D-erythritol + ATP = 4-CDP-2-C-methyl-D-erythritol 2-phosphate + ADP + H(+)</text>
        <dbReference type="Rhea" id="RHEA:18437"/>
        <dbReference type="ChEBI" id="CHEBI:15378"/>
        <dbReference type="ChEBI" id="CHEBI:30616"/>
        <dbReference type="ChEBI" id="CHEBI:57823"/>
        <dbReference type="ChEBI" id="CHEBI:57919"/>
        <dbReference type="ChEBI" id="CHEBI:456216"/>
        <dbReference type="EC" id="2.7.1.148"/>
    </reaction>
</comment>
<comment type="function">
    <text evidence="10">Catalyzes the phosphorylation of the position 2 hydroxy group of 4-diphosphocytidyl-2C-methyl-D-erythritol.</text>
</comment>
<dbReference type="InterPro" id="IPR036554">
    <property type="entry name" value="GHMP_kinase_C_sf"/>
</dbReference>
<keyword evidence="5 10" id="KW-0547">Nucleotide-binding</keyword>
<evidence type="ECO:0000256" key="7">
    <source>
        <dbReference type="ARBA" id="ARBA00022840"/>
    </source>
</evidence>
<keyword evidence="7 10" id="KW-0067">ATP-binding</keyword>
<evidence type="ECO:0000256" key="10">
    <source>
        <dbReference type="HAMAP-Rule" id="MF_00061"/>
    </source>
</evidence>
<keyword evidence="14" id="KW-1185">Reference proteome</keyword>
<dbReference type="OrthoDB" id="9809438at2"/>
<dbReference type="SUPFAM" id="SSF55060">
    <property type="entry name" value="GHMP Kinase, C-terminal domain"/>
    <property type="match status" value="1"/>
</dbReference>
<evidence type="ECO:0000256" key="3">
    <source>
        <dbReference type="ARBA" id="ARBA00017473"/>
    </source>
</evidence>
<dbReference type="EC" id="2.7.1.148" evidence="2 10"/>
<dbReference type="InterPro" id="IPR004424">
    <property type="entry name" value="IspE"/>
</dbReference>
<dbReference type="NCBIfam" id="NF011202">
    <property type="entry name" value="PRK14608.1"/>
    <property type="match status" value="1"/>
</dbReference>
<dbReference type="EMBL" id="VDMN01000001">
    <property type="protein sequence ID" value="TNM65946.1"/>
    <property type="molecule type" value="Genomic_DNA"/>
</dbReference>
<evidence type="ECO:0000256" key="9">
    <source>
        <dbReference type="ARBA" id="ARBA00032554"/>
    </source>
</evidence>
<organism evidence="13 14">
    <name type="scientific">Aliirhizobium smilacinae</name>
    <dbReference type="NCBI Taxonomy" id="1395944"/>
    <lineage>
        <taxon>Bacteria</taxon>
        <taxon>Pseudomonadati</taxon>
        <taxon>Pseudomonadota</taxon>
        <taxon>Alphaproteobacteria</taxon>
        <taxon>Hyphomicrobiales</taxon>
        <taxon>Rhizobiaceae</taxon>
        <taxon>Aliirhizobium</taxon>
    </lineage>
</organism>
<feature type="active site" evidence="10">
    <location>
        <position position="29"/>
    </location>
</feature>
<feature type="domain" description="GHMP kinase N-terminal" evidence="11">
    <location>
        <begin position="102"/>
        <end position="181"/>
    </location>
</feature>
<comment type="pathway">
    <text evidence="10">Isoprenoid biosynthesis; isopentenyl diphosphate biosynthesis via DXP pathway; isopentenyl diphosphate from 1-deoxy-D-xylulose 5-phosphate: step 3/6.</text>
</comment>
<evidence type="ECO:0000256" key="1">
    <source>
        <dbReference type="ARBA" id="ARBA00009684"/>
    </source>
</evidence>
<gene>
    <name evidence="10" type="primary">ispE</name>
    <name evidence="13" type="ORF">FHP24_06890</name>
</gene>
<sequence length="321" mass="33651">MFDQSLDQPRPAADAGLGEFALSEFAPAKINLALHVVGRRADGYHLLESIVTFVAHEASGGADTIYPAGDRLDFASSASDAFSISGRFGVDLSPDPAAVQQNLVLKARDLLRAALEARGIAASPVAIHLEKNLPIASGIGGGSADAAAALRGLSRLWNAKLTDPELSALALSLGADVPMCLKSQPLGAKGIGEDITLLGTMPSFAIVLGNPLRGVSTPDIFRRLTQKNNPTIQPLTGDWPADLIVARNDLEPPARSLVPEIAELSDMIAAEGAWLTRMSGSGATCFGLFETSTKAAQAAANLQRRRPDWYFVAAQTIGVHP</sequence>
<dbReference type="InterPro" id="IPR020568">
    <property type="entry name" value="Ribosomal_Su5_D2-typ_SF"/>
</dbReference>
<comment type="caution">
    <text evidence="13">The sequence shown here is derived from an EMBL/GenBank/DDBJ whole genome shotgun (WGS) entry which is preliminary data.</text>
</comment>
<dbReference type="Pfam" id="PF08544">
    <property type="entry name" value="GHMP_kinases_C"/>
    <property type="match status" value="1"/>
</dbReference>
<feature type="binding site" evidence="10">
    <location>
        <begin position="134"/>
        <end position="144"/>
    </location>
    <ligand>
        <name>ATP</name>
        <dbReference type="ChEBI" id="CHEBI:30616"/>
    </ligand>
</feature>
<dbReference type="AlphaFoldDB" id="A0A5C4XQS2"/>
<dbReference type="Pfam" id="PF00288">
    <property type="entry name" value="GHMP_kinases_N"/>
    <property type="match status" value="1"/>
</dbReference>
<evidence type="ECO:0000259" key="12">
    <source>
        <dbReference type="Pfam" id="PF08544"/>
    </source>
</evidence>
<proteinExistence type="inferred from homology"/>
<evidence type="ECO:0000256" key="8">
    <source>
        <dbReference type="ARBA" id="ARBA00023229"/>
    </source>
</evidence>
<dbReference type="Proteomes" id="UP000311605">
    <property type="component" value="Unassembled WGS sequence"/>
</dbReference>
<keyword evidence="8 10" id="KW-0414">Isoprene biosynthesis</keyword>
<dbReference type="GO" id="GO:0016114">
    <property type="term" value="P:terpenoid biosynthetic process"/>
    <property type="evidence" value="ECO:0007669"/>
    <property type="project" value="UniProtKB-UniRule"/>
</dbReference>
<protein>
    <recommendedName>
        <fullName evidence="3 10">4-diphosphocytidyl-2-C-methyl-D-erythritol kinase</fullName>
        <shortName evidence="10">CMK</shortName>
        <ecNumber evidence="2 10">2.7.1.148</ecNumber>
    </recommendedName>
    <alternativeName>
        <fullName evidence="9 10">4-(cytidine-5'-diphospho)-2-C-methyl-D-erythritol kinase</fullName>
    </alternativeName>
</protein>
<dbReference type="UniPathway" id="UPA00056">
    <property type="reaction ID" value="UER00094"/>
</dbReference>
<dbReference type="PANTHER" id="PTHR43527">
    <property type="entry name" value="4-DIPHOSPHOCYTIDYL-2-C-METHYL-D-ERYTHRITOL KINASE, CHLOROPLASTIC"/>
    <property type="match status" value="1"/>
</dbReference>
<dbReference type="GO" id="GO:0050515">
    <property type="term" value="F:4-(cytidine 5'-diphospho)-2-C-methyl-D-erythritol kinase activity"/>
    <property type="evidence" value="ECO:0007669"/>
    <property type="project" value="UniProtKB-UniRule"/>
</dbReference>
<evidence type="ECO:0000256" key="4">
    <source>
        <dbReference type="ARBA" id="ARBA00022679"/>
    </source>
</evidence>
<evidence type="ECO:0000256" key="2">
    <source>
        <dbReference type="ARBA" id="ARBA00012052"/>
    </source>
</evidence>
<accession>A0A5C4XQS2</accession>
<dbReference type="InterPro" id="IPR006204">
    <property type="entry name" value="GHMP_kinase_N_dom"/>
</dbReference>
<dbReference type="GO" id="GO:0019288">
    <property type="term" value="P:isopentenyl diphosphate biosynthetic process, methylerythritol 4-phosphate pathway"/>
    <property type="evidence" value="ECO:0007669"/>
    <property type="project" value="UniProtKB-UniRule"/>
</dbReference>
<comment type="similarity">
    <text evidence="1 10">Belongs to the GHMP kinase family. IspE subfamily.</text>
</comment>
<name>A0A5C4XQS2_9HYPH</name>
<evidence type="ECO:0000313" key="14">
    <source>
        <dbReference type="Proteomes" id="UP000311605"/>
    </source>
</evidence>
<dbReference type="PANTHER" id="PTHR43527:SF2">
    <property type="entry name" value="4-DIPHOSPHOCYTIDYL-2-C-METHYL-D-ERYTHRITOL KINASE, CHLOROPLASTIC"/>
    <property type="match status" value="1"/>
</dbReference>
<evidence type="ECO:0000259" key="11">
    <source>
        <dbReference type="Pfam" id="PF00288"/>
    </source>
</evidence>
<dbReference type="PIRSF" id="PIRSF010376">
    <property type="entry name" value="IspE"/>
    <property type="match status" value="1"/>
</dbReference>
<feature type="domain" description="GHMP kinase C-terminal" evidence="12">
    <location>
        <begin position="247"/>
        <end position="304"/>
    </location>
</feature>
<evidence type="ECO:0000256" key="6">
    <source>
        <dbReference type="ARBA" id="ARBA00022777"/>
    </source>
</evidence>
<keyword evidence="4 10" id="KW-0808">Transferase</keyword>
<dbReference type="InterPro" id="IPR013750">
    <property type="entry name" value="GHMP_kinase_C_dom"/>
</dbReference>
<feature type="active site" evidence="10">
    <location>
        <position position="176"/>
    </location>
</feature>
<evidence type="ECO:0000256" key="5">
    <source>
        <dbReference type="ARBA" id="ARBA00022741"/>
    </source>
</evidence>
<dbReference type="HAMAP" id="MF_00061">
    <property type="entry name" value="IspE"/>
    <property type="match status" value="1"/>
</dbReference>
<dbReference type="GO" id="GO:0005524">
    <property type="term" value="F:ATP binding"/>
    <property type="evidence" value="ECO:0007669"/>
    <property type="project" value="UniProtKB-UniRule"/>
</dbReference>
<keyword evidence="6 10" id="KW-0418">Kinase</keyword>
<dbReference type="Gene3D" id="3.30.70.890">
    <property type="entry name" value="GHMP kinase, C-terminal domain"/>
    <property type="match status" value="1"/>
</dbReference>
<dbReference type="NCBIfam" id="TIGR00154">
    <property type="entry name" value="ispE"/>
    <property type="match status" value="1"/>
</dbReference>
<evidence type="ECO:0000313" key="13">
    <source>
        <dbReference type="EMBL" id="TNM65946.1"/>
    </source>
</evidence>